<comment type="catalytic activity">
    <reaction evidence="1">
        <text>[protein]-peptidylproline (omega=180) = [protein]-peptidylproline (omega=0)</text>
        <dbReference type="Rhea" id="RHEA:16237"/>
        <dbReference type="Rhea" id="RHEA-COMP:10747"/>
        <dbReference type="Rhea" id="RHEA-COMP:10748"/>
        <dbReference type="ChEBI" id="CHEBI:83833"/>
        <dbReference type="ChEBI" id="CHEBI:83834"/>
        <dbReference type="EC" id="5.2.1.8"/>
    </reaction>
</comment>
<name>A0A7V4XSE8_9BACT</name>
<dbReference type="EC" id="5.2.1.8" evidence="2"/>
<evidence type="ECO:0000256" key="2">
    <source>
        <dbReference type="ARBA" id="ARBA00013194"/>
    </source>
</evidence>
<sequence length="372" mass="41768">MDFLLSRSISHRKSAFAFRFSRPVRAVIGVAVLAASVAAISGCNRAHKADVLATVNGKPIMKSQVDLLYEANVGKQPEKPTKVQGDIVRLNILSRLINEEILMQRAAKMNLVASNEDVESRLNEIKAPFTPDEFQKQLAQQHLTLDALKQQIRNQLTEQKLFNKEINSKIDVTDDQITAYYNAHKAEFNLPQPQFHLAQILVTNIPENAKNSGNLQNSKAMNDAEAKRKIQMLDDRLKNGDDFGTLASNFSENPQNSSNGGDMGFISQQELQSDPEIWDAVSKLSPGEITPILPVYATQDHKKIIGYAIYKLLDKEGAGQLELSDPRVQQSIRQRLHESRSQLMQNAYLEMLRDQAHVVNYYAESIFKNGPQ</sequence>
<dbReference type="Pfam" id="PF13624">
    <property type="entry name" value="SurA_N_3"/>
    <property type="match status" value="1"/>
</dbReference>
<evidence type="ECO:0000256" key="3">
    <source>
        <dbReference type="ARBA" id="ARBA00022729"/>
    </source>
</evidence>
<dbReference type="InterPro" id="IPR027304">
    <property type="entry name" value="Trigger_fact/SurA_dom_sf"/>
</dbReference>
<comment type="caution">
    <text evidence="8">The sequence shown here is derived from an EMBL/GenBank/DDBJ whole genome shotgun (WGS) entry which is preliminary data.</text>
</comment>
<dbReference type="PROSITE" id="PS50198">
    <property type="entry name" value="PPIC_PPIASE_2"/>
    <property type="match status" value="1"/>
</dbReference>
<dbReference type="EMBL" id="DTKL01000032">
    <property type="protein sequence ID" value="HGY94197.1"/>
    <property type="molecule type" value="Genomic_DNA"/>
</dbReference>
<evidence type="ECO:0000256" key="1">
    <source>
        <dbReference type="ARBA" id="ARBA00000971"/>
    </source>
</evidence>
<gene>
    <name evidence="8" type="ORF">ENW50_05865</name>
</gene>
<protein>
    <recommendedName>
        <fullName evidence="2">peptidylprolyl isomerase</fullName>
        <ecNumber evidence="2">5.2.1.8</ecNumber>
    </recommendedName>
</protein>
<evidence type="ECO:0000256" key="4">
    <source>
        <dbReference type="ARBA" id="ARBA00023110"/>
    </source>
</evidence>
<organism evidence="8">
    <name type="scientific">Acidobacterium capsulatum</name>
    <dbReference type="NCBI Taxonomy" id="33075"/>
    <lineage>
        <taxon>Bacteria</taxon>
        <taxon>Pseudomonadati</taxon>
        <taxon>Acidobacteriota</taxon>
        <taxon>Terriglobia</taxon>
        <taxon>Terriglobales</taxon>
        <taxon>Acidobacteriaceae</taxon>
        <taxon>Acidobacterium</taxon>
    </lineage>
</organism>
<dbReference type="PANTHER" id="PTHR47245:SF1">
    <property type="entry name" value="FOLDASE PROTEIN PRSA"/>
    <property type="match status" value="1"/>
</dbReference>
<evidence type="ECO:0000313" key="8">
    <source>
        <dbReference type="EMBL" id="HGY94197.1"/>
    </source>
</evidence>
<keyword evidence="4 6" id="KW-0697">Rotamase</keyword>
<keyword evidence="5 6" id="KW-0413">Isomerase</keyword>
<dbReference type="Pfam" id="PF00639">
    <property type="entry name" value="Rotamase"/>
    <property type="match status" value="1"/>
</dbReference>
<evidence type="ECO:0000256" key="5">
    <source>
        <dbReference type="ARBA" id="ARBA00023235"/>
    </source>
</evidence>
<dbReference type="GO" id="GO:0003755">
    <property type="term" value="F:peptidyl-prolyl cis-trans isomerase activity"/>
    <property type="evidence" value="ECO:0007669"/>
    <property type="project" value="UniProtKB-KW"/>
</dbReference>
<accession>A0A7V4XSE8</accession>
<dbReference type="InterPro" id="IPR050245">
    <property type="entry name" value="PrsA_foldase"/>
</dbReference>
<dbReference type="Gene3D" id="3.10.50.40">
    <property type="match status" value="1"/>
</dbReference>
<dbReference type="SUPFAM" id="SSF54534">
    <property type="entry name" value="FKBP-like"/>
    <property type="match status" value="1"/>
</dbReference>
<proteinExistence type="predicted"/>
<dbReference type="PROSITE" id="PS01096">
    <property type="entry name" value="PPIC_PPIASE_1"/>
    <property type="match status" value="1"/>
</dbReference>
<dbReference type="InterPro" id="IPR000297">
    <property type="entry name" value="PPIase_PpiC"/>
</dbReference>
<dbReference type="AlphaFoldDB" id="A0A7V4XSE8"/>
<feature type="domain" description="PpiC" evidence="7">
    <location>
        <begin position="192"/>
        <end position="295"/>
    </location>
</feature>
<reference evidence="8" key="1">
    <citation type="journal article" date="2020" name="mSystems">
        <title>Genome- and Community-Level Interaction Insights into Carbon Utilization and Element Cycling Functions of Hydrothermarchaeota in Hydrothermal Sediment.</title>
        <authorList>
            <person name="Zhou Z."/>
            <person name="Liu Y."/>
            <person name="Xu W."/>
            <person name="Pan J."/>
            <person name="Luo Z.H."/>
            <person name="Li M."/>
        </authorList>
    </citation>
    <scope>NUCLEOTIDE SEQUENCE [LARGE SCALE GENOMIC DNA]</scope>
    <source>
        <strain evidence="8">SpSt-855</strain>
    </source>
</reference>
<dbReference type="SUPFAM" id="SSF109998">
    <property type="entry name" value="Triger factor/SurA peptide-binding domain-like"/>
    <property type="match status" value="1"/>
</dbReference>
<dbReference type="Gene3D" id="1.10.4030.10">
    <property type="entry name" value="Porin chaperone SurA, peptide-binding domain"/>
    <property type="match status" value="1"/>
</dbReference>
<evidence type="ECO:0000256" key="6">
    <source>
        <dbReference type="PROSITE-ProRule" id="PRU00278"/>
    </source>
</evidence>
<dbReference type="InterPro" id="IPR023058">
    <property type="entry name" value="PPIase_PpiC_CS"/>
</dbReference>
<dbReference type="PANTHER" id="PTHR47245">
    <property type="entry name" value="PEPTIDYLPROLYL ISOMERASE"/>
    <property type="match status" value="1"/>
</dbReference>
<keyword evidence="3" id="KW-0732">Signal</keyword>
<dbReference type="InterPro" id="IPR046357">
    <property type="entry name" value="PPIase_dom_sf"/>
</dbReference>
<evidence type="ECO:0000259" key="7">
    <source>
        <dbReference type="PROSITE" id="PS50198"/>
    </source>
</evidence>